<evidence type="ECO:0000256" key="1">
    <source>
        <dbReference type="PROSITE-ProRule" id="PRU00497"/>
    </source>
</evidence>
<dbReference type="OrthoDB" id="8021718at2759"/>
<evidence type="ECO:0000256" key="2">
    <source>
        <dbReference type="SAM" id="SignalP"/>
    </source>
</evidence>
<feature type="signal peptide" evidence="2">
    <location>
        <begin position="1"/>
        <end position="21"/>
    </location>
</feature>
<keyword evidence="3" id="KW-1185">Reference proteome</keyword>
<dbReference type="RefSeq" id="XP_015521739.1">
    <property type="nucleotide sequence ID" value="XM_015666253.2"/>
</dbReference>
<keyword evidence="2" id="KW-0732">Signal</keyword>
<organism evidence="4">
    <name type="scientific">Neodiprion lecontei</name>
    <name type="common">Redheaded pine sawfly</name>
    <dbReference type="NCBI Taxonomy" id="441921"/>
    <lineage>
        <taxon>Eukaryota</taxon>
        <taxon>Metazoa</taxon>
        <taxon>Ecdysozoa</taxon>
        <taxon>Arthropoda</taxon>
        <taxon>Hexapoda</taxon>
        <taxon>Insecta</taxon>
        <taxon>Pterygota</taxon>
        <taxon>Neoptera</taxon>
        <taxon>Endopterygota</taxon>
        <taxon>Hymenoptera</taxon>
        <taxon>Tenthredinoidea</taxon>
        <taxon>Diprionidae</taxon>
        <taxon>Diprioninae</taxon>
        <taxon>Neodiprion</taxon>
    </lineage>
</organism>
<gene>
    <name evidence="4" type="primary">LOC107225704</name>
</gene>
<dbReference type="InParanoid" id="A0A6J0C5U8"/>
<name>A0A6J0C5U8_NEOLC</name>
<accession>A0A6J0C5U8</accession>
<proteinExistence type="predicted"/>
<sequence>MLETSWKIALLFGLTLGLATGKPTDSFHRRKNVESALISNELDDRTSNSSRNLRFGDQERYREGRLSEAEFSSYNIKDPNGPGTYAFGYDNVVDAEGNEQFRNEEKLRNGTVLGEYGYTDYKSKRIVRVTYSSDIRGYRAKTEVLPLDDIY</sequence>
<dbReference type="InterPro" id="IPR000618">
    <property type="entry name" value="Insect_cuticle"/>
</dbReference>
<feature type="chain" id="PRO_5026729325" evidence="2">
    <location>
        <begin position="22"/>
        <end position="151"/>
    </location>
</feature>
<dbReference type="Proteomes" id="UP000829291">
    <property type="component" value="Chromosome 1"/>
</dbReference>
<reference evidence="4" key="1">
    <citation type="submission" date="2025-08" db="UniProtKB">
        <authorList>
            <consortium name="RefSeq"/>
        </authorList>
    </citation>
    <scope>IDENTIFICATION</scope>
    <source>
        <tissue evidence="4">Thorax and Abdomen</tissue>
    </source>
</reference>
<dbReference type="KEGG" id="nlo:107225704"/>
<evidence type="ECO:0000313" key="4">
    <source>
        <dbReference type="RefSeq" id="XP_015521739.1"/>
    </source>
</evidence>
<dbReference type="PROSITE" id="PS51155">
    <property type="entry name" value="CHIT_BIND_RR_2"/>
    <property type="match status" value="1"/>
</dbReference>
<dbReference type="AlphaFoldDB" id="A0A6J0C5U8"/>
<keyword evidence="1" id="KW-0193">Cuticle</keyword>
<protein>
    <submittedName>
        <fullName evidence="4">Uncharacterized protein LOC107225704</fullName>
    </submittedName>
</protein>
<dbReference type="GO" id="GO:0042302">
    <property type="term" value="F:structural constituent of cuticle"/>
    <property type="evidence" value="ECO:0007669"/>
    <property type="project" value="UniProtKB-UniRule"/>
</dbReference>
<dbReference type="GeneID" id="107225704"/>
<dbReference type="Pfam" id="PF00379">
    <property type="entry name" value="Chitin_bind_4"/>
    <property type="match status" value="1"/>
</dbReference>
<evidence type="ECO:0000313" key="3">
    <source>
        <dbReference type="Proteomes" id="UP000829291"/>
    </source>
</evidence>